<evidence type="ECO:0000259" key="4">
    <source>
        <dbReference type="Pfam" id="PF13649"/>
    </source>
</evidence>
<dbReference type="EMBL" id="AP012029">
    <property type="protein sequence ID" value="BAJ63099.1"/>
    <property type="molecule type" value="Genomic_DNA"/>
</dbReference>
<dbReference type="InterPro" id="IPR029063">
    <property type="entry name" value="SAM-dependent_MTases_sf"/>
</dbReference>
<reference evidence="5 6" key="1">
    <citation type="submission" date="2010-12" db="EMBL/GenBank/DDBJ databases">
        <title>Whole genome sequence of Anaerolinea thermophila UNI-1.</title>
        <authorList>
            <person name="Narita-Yamada S."/>
            <person name="Kishi E."/>
            <person name="Watanabe Y."/>
            <person name="Takasaki K."/>
            <person name="Ankai A."/>
            <person name="Oguchi A."/>
            <person name="Fukui S."/>
            <person name="Takahashi M."/>
            <person name="Yashiro I."/>
            <person name="Hosoyama A."/>
            <person name="Sekiguchi Y."/>
            <person name="Hanada S."/>
            <person name="Fujita N."/>
        </authorList>
    </citation>
    <scope>NUCLEOTIDE SEQUENCE [LARGE SCALE GENOMIC DNA]</scope>
    <source>
        <strain evidence="6">DSM 14523 / JCM 11388 / NBRC 100420 / UNI-1</strain>
    </source>
</reference>
<dbReference type="STRING" id="926569.ANT_10650"/>
<dbReference type="Gene3D" id="3.40.50.150">
    <property type="entry name" value="Vaccinia Virus protein VP39"/>
    <property type="match status" value="1"/>
</dbReference>
<keyword evidence="6" id="KW-1185">Reference proteome</keyword>
<feature type="domain" description="Methyltransferase" evidence="4">
    <location>
        <begin position="45"/>
        <end position="138"/>
    </location>
</feature>
<dbReference type="eggNOG" id="COG0500">
    <property type="taxonomic scope" value="Bacteria"/>
</dbReference>
<dbReference type="CDD" id="cd02440">
    <property type="entry name" value="AdoMet_MTases"/>
    <property type="match status" value="1"/>
</dbReference>
<dbReference type="HOGENOM" id="CLU_056435_4_3_0"/>
<dbReference type="PANTHER" id="PTHR43464:SF19">
    <property type="entry name" value="UBIQUINONE BIOSYNTHESIS O-METHYLTRANSFERASE, MITOCHONDRIAL"/>
    <property type="match status" value="1"/>
</dbReference>
<keyword evidence="1" id="KW-0489">Methyltransferase</keyword>
<dbReference type="GO" id="GO:0032259">
    <property type="term" value="P:methylation"/>
    <property type="evidence" value="ECO:0007669"/>
    <property type="project" value="UniProtKB-KW"/>
</dbReference>
<evidence type="ECO:0000256" key="3">
    <source>
        <dbReference type="ARBA" id="ARBA00022691"/>
    </source>
</evidence>
<keyword evidence="2" id="KW-0808">Transferase</keyword>
<organism evidence="5 6">
    <name type="scientific">Anaerolinea thermophila (strain DSM 14523 / JCM 11388 / NBRC 100420 / UNI-1)</name>
    <dbReference type="NCBI Taxonomy" id="926569"/>
    <lineage>
        <taxon>Bacteria</taxon>
        <taxon>Bacillati</taxon>
        <taxon>Chloroflexota</taxon>
        <taxon>Anaerolineae</taxon>
        <taxon>Anaerolineales</taxon>
        <taxon>Anaerolineaceae</taxon>
        <taxon>Anaerolinea</taxon>
    </lineage>
</organism>
<evidence type="ECO:0000313" key="6">
    <source>
        <dbReference type="Proteomes" id="UP000008922"/>
    </source>
</evidence>
<evidence type="ECO:0000256" key="2">
    <source>
        <dbReference type="ARBA" id="ARBA00022679"/>
    </source>
</evidence>
<dbReference type="AlphaFoldDB" id="E8N3T5"/>
<dbReference type="OrthoDB" id="9804312at2"/>
<dbReference type="KEGG" id="atm:ANT_10650"/>
<dbReference type="InterPro" id="IPR041698">
    <property type="entry name" value="Methyltransf_25"/>
</dbReference>
<evidence type="ECO:0000313" key="5">
    <source>
        <dbReference type="EMBL" id="BAJ63099.1"/>
    </source>
</evidence>
<dbReference type="RefSeq" id="WP_013559489.1">
    <property type="nucleotide sequence ID" value="NC_014960.1"/>
</dbReference>
<dbReference type="Proteomes" id="UP000008922">
    <property type="component" value="Chromosome"/>
</dbReference>
<dbReference type="InParanoid" id="E8N3T5"/>
<proteinExistence type="predicted"/>
<dbReference type="Pfam" id="PF13649">
    <property type="entry name" value="Methyltransf_25"/>
    <property type="match status" value="1"/>
</dbReference>
<dbReference type="SUPFAM" id="SSF53335">
    <property type="entry name" value="S-adenosyl-L-methionine-dependent methyltransferases"/>
    <property type="match status" value="1"/>
</dbReference>
<dbReference type="PANTHER" id="PTHR43464">
    <property type="entry name" value="METHYLTRANSFERASE"/>
    <property type="match status" value="1"/>
</dbReference>
<gene>
    <name evidence="5" type="ordered locus">ANT_10650</name>
</gene>
<accession>E8N3T5</accession>
<name>E8N3T5_ANATU</name>
<dbReference type="GO" id="GO:0008168">
    <property type="term" value="F:methyltransferase activity"/>
    <property type="evidence" value="ECO:0007669"/>
    <property type="project" value="UniProtKB-KW"/>
</dbReference>
<evidence type="ECO:0000256" key="1">
    <source>
        <dbReference type="ARBA" id="ARBA00022603"/>
    </source>
</evidence>
<sequence length="192" mass="22134">MLWLERVTRWLAFNLWYLKQPPWDTGISPPELVAFIQSHPSGRALDLGCGSGTNLLTLAKAGWQVVGIDLSLLAVWRARQRLRRENMKGQVLNGSVTNLSHVSPPFDLILDIGCYHGLPQEDRVRYRQNLLNYLAPSGTFLLYAHLKQEGQNQMPGISREEMETFNALLTPVHIQESRDRWERVVVWLEYNR</sequence>
<protein>
    <recommendedName>
        <fullName evidence="4">Methyltransferase domain-containing protein</fullName>
    </recommendedName>
</protein>
<keyword evidence="3" id="KW-0949">S-adenosyl-L-methionine</keyword>